<dbReference type="AlphaFoldDB" id="A0A4Z2I0T1"/>
<reference evidence="2 3" key="1">
    <citation type="submission" date="2019-03" db="EMBL/GenBank/DDBJ databases">
        <title>First draft genome of Liparis tanakae, snailfish: a comprehensive survey of snailfish specific genes.</title>
        <authorList>
            <person name="Kim W."/>
            <person name="Song I."/>
            <person name="Jeong J.-H."/>
            <person name="Kim D."/>
            <person name="Kim S."/>
            <person name="Ryu S."/>
            <person name="Song J.Y."/>
            <person name="Lee S.K."/>
        </authorList>
    </citation>
    <scope>NUCLEOTIDE SEQUENCE [LARGE SCALE GENOMIC DNA]</scope>
    <source>
        <tissue evidence="2">Muscle</tissue>
    </source>
</reference>
<sequence length="68" mass="7534">MRVDVLQLLFGLLLLLVGGSAAASRRRCEARLCSAFCQWSKKVVVHRKHYHGKTQHPGHGASCPSHLN</sequence>
<proteinExistence type="predicted"/>
<evidence type="ECO:0000256" key="1">
    <source>
        <dbReference type="SAM" id="SignalP"/>
    </source>
</evidence>
<feature type="signal peptide" evidence="1">
    <location>
        <begin position="1"/>
        <end position="22"/>
    </location>
</feature>
<organism evidence="2 3">
    <name type="scientific">Liparis tanakae</name>
    <name type="common">Tanaka's snailfish</name>
    <dbReference type="NCBI Taxonomy" id="230148"/>
    <lineage>
        <taxon>Eukaryota</taxon>
        <taxon>Metazoa</taxon>
        <taxon>Chordata</taxon>
        <taxon>Craniata</taxon>
        <taxon>Vertebrata</taxon>
        <taxon>Euteleostomi</taxon>
        <taxon>Actinopterygii</taxon>
        <taxon>Neopterygii</taxon>
        <taxon>Teleostei</taxon>
        <taxon>Neoteleostei</taxon>
        <taxon>Acanthomorphata</taxon>
        <taxon>Eupercaria</taxon>
        <taxon>Perciformes</taxon>
        <taxon>Cottioidei</taxon>
        <taxon>Cottales</taxon>
        <taxon>Liparidae</taxon>
        <taxon>Liparis</taxon>
    </lineage>
</organism>
<evidence type="ECO:0008006" key="4">
    <source>
        <dbReference type="Google" id="ProtNLM"/>
    </source>
</evidence>
<keyword evidence="3" id="KW-1185">Reference proteome</keyword>
<dbReference type="EMBL" id="SRLO01000150">
    <property type="protein sequence ID" value="TNN71421.1"/>
    <property type="molecule type" value="Genomic_DNA"/>
</dbReference>
<feature type="chain" id="PRO_5021439836" description="C2H2-type domain-containing protein" evidence="1">
    <location>
        <begin position="23"/>
        <end position="68"/>
    </location>
</feature>
<accession>A0A4Z2I0T1</accession>
<dbReference type="Proteomes" id="UP000314294">
    <property type="component" value="Unassembled WGS sequence"/>
</dbReference>
<comment type="caution">
    <text evidence="2">The sequence shown here is derived from an EMBL/GenBank/DDBJ whole genome shotgun (WGS) entry which is preliminary data.</text>
</comment>
<evidence type="ECO:0000313" key="2">
    <source>
        <dbReference type="EMBL" id="TNN71421.1"/>
    </source>
</evidence>
<evidence type="ECO:0000313" key="3">
    <source>
        <dbReference type="Proteomes" id="UP000314294"/>
    </source>
</evidence>
<protein>
    <recommendedName>
        <fullName evidence="4">C2H2-type domain-containing protein</fullName>
    </recommendedName>
</protein>
<gene>
    <name evidence="2" type="ORF">EYF80_018370</name>
</gene>
<name>A0A4Z2I0T1_9TELE</name>
<keyword evidence="1" id="KW-0732">Signal</keyword>